<gene>
    <name evidence="2" type="ORF">FGKAn22_06340</name>
</gene>
<dbReference type="AlphaFoldDB" id="A0AAN1SYF6"/>
<dbReference type="RefSeq" id="WP_212786544.1">
    <property type="nucleotide sequence ID" value="NZ_AP019536.1"/>
</dbReference>
<reference evidence="2 3" key="1">
    <citation type="submission" date="2019-03" db="EMBL/GenBank/DDBJ databases">
        <title>Complete genome sequence of Ferrigenium kumadai strain An22, a microaerophilic iron-oxidizing bacterium isolated from a paddy field soil.</title>
        <authorList>
            <person name="Watanabe T."/>
            <person name="Asakawa S."/>
        </authorList>
    </citation>
    <scope>NUCLEOTIDE SEQUENCE [LARGE SCALE GENOMIC DNA]</scope>
    <source>
        <strain evidence="2 3">An22</strain>
    </source>
</reference>
<name>A0AAN1SYF6_9PROT</name>
<evidence type="ECO:0000259" key="1">
    <source>
        <dbReference type="PROSITE" id="PS50943"/>
    </source>
</evidence>
<evidence type="ECO:0000313" key="2">
    <source>
        <dbReference type="EMBL" id="BBI98941.1"/>
    </source>
</evidence>
<dbReference type="InterPro" id="IPR010982">
    <property type="entry name" value="Lambda_DNA-bd_dom_sf"/>
</dbReference>
<organism evidence="2 3">
    <name type="scientific">Ferrigenium kumadai</name>
    <dbReference type="NCBI Taxonomy" id="1682490"/>
    <lineage>
        <taxon>Bacteria</taxon>
        <taxon>Pseudomonadati</taxon>
        <taxon>Pseudomonadota</taxon>
        <taxon>Betaproteobacteria</taxon>
        <taxon>Nitrosomonadales</taxon>
        <taxon>Gallionellaceae</taxon>
        <taxon>Ferrigenium</taxon>
    </lineage>
</organism>
<accession>A0AAN1SYF6</accession>
<dbReference type="InterPro" id="IPR001387">
    <property type="entry name" value="Cro/C1-type_HTH"/>
</dbReference>
<dbReference type="EMBL" id="AP019536">
    <property type="protein sequence ID" value="BBI98941.1"/>
    <property type="molecule type" value="Genomic_DNA"/>
</dbReference>
<dbReference type="Proteomes" id="UP001319121">
    <property type="component" value="Chromosome"/>
</dbReference>
<protein>
    <recommendedName>
        <fullName evidence="1">HTH cro/C1-type domain-containing protein</fullName>
    </recommendedName>
</protein>
<proteinExistence type="predicted"/>
<dbReference type="SUPFAM" id="SSF47413">
    <property type="entry name" value="lambda repressor-like DNA-binding domains"/>
    <property type="match status" value="1"/>
</dbReference>
<keyword evidence="3" id="KW-1185">Reference proteome</keyword>
<dbReference type="KEGG" id="fku:FGKAn22_06340"/>
<feature type="domain" description="HTH cro/C1-type" evidence="1">
    <location>
        <begin position="11"/>
        <end position="63"/>
    </location>
</feature>
<evidence type="ECO:0000313" key="3">
    <source>
        <dbReference type="Proteomes" id="UP001319121"/>
    </source>
</evidence>
<dbReference type="Pfam" id="PF13560">
    <property type="entry name" value="HTH_31"/>
    <property type="match status" value="1"/>
</dbReference>
<dbReference type="Gene3D" id="1.10.260.40">
    <property type="entry name" value="lambda repressor-like DNA-binding domains"/>
    <property type="match status" value="1"/>
</dbReference>
<dbReference type="SMART" id="SM00530">
    <property type="entry name" value="HTH_XRE"/>
    <property type="match status" value="1"/>
</dbReference>
<dbReference type="CDD" id="cd00093">
    <property type="entry name" value="HTH_XRE"/>
    <property type="match status" value="1"/>
</dbReference>
<sequence>MNPFSIYFHDLRRRYRISQRELANLIGYEQGYISGLEIGRKGPPNEEFVSKLIMGLNLDAEEQAALRQVVQESQRKYVLPSDASADVFRMVYELWGEMESLHPAQIRMIRDVLHLRNDLSAPNRAESGRTLQKGKIQGAKM</sequence>
<dbReference type="GO" id="GO:0003677">
    <property type="term" value="F:DNA binding"/>
    <property type="evidence" value="ECO:0007669"/>
    <property type="project" value="InterPro"/>
</dbReference>
<dbReference type="PROSITE" id="PS50943">
    <property type="entry name" value="HTH_CROC1"/>
    <property type="match status" value="1"/>
</dbReference>